<dbReference type="STRING" id="13706.A0A1X2HWQ0"/>
<dbReference type="PANTHER" id="PTHR12221:SF6">
    <property type="entry name" value="PESCADILLO HOMOLOG"/>
    <property type="match status" value="1"/>
</dbReference>
<evidence type="ECO:0000259" key="6">
    <source>
        <dbReference type="PROSITE" id="PS50172"/>
    </source>
</evidence>
<dbReference type="HAMAP" id="MF_03028">
    <property type="entry name" value="Pescadillo"/>
    <property type="match status" value="1"/>
</dbReference>
<dbReference type="GO" id="GO:0000462">
    <property type="term" value="P:maturation of SSU-rRNA from tricistronic rRNA transcript (SSU-rRNA, 5.8S rRNA, LSU-rRNA)"/>
    <property type="evidence" value="ECO:0007669"/>
    <property type="project" value="EnsemblFungi"/>
</dbReference>
<dbReference type="SUPFAM" id="SSF52113">
    <property type="entry name" value="BRCT domain"/>
    <property type="match status" value="1"/>
</dbReference>
<dbReference type="PROSITE" id="PS50172">
    <property type="entry name" value="BRCT"/>
    <property type="match status" value="1"/>
</dbReference>
<dbReference type="FunFam" id="3.40.50.10190:FF:000002">
    <property type="entry name" value="Pescadillo homolog"/>
    <property type="match status" value="1"/>
</dbReference>
<evidence type="ECO:0000256" key="3">
    <source>
        <dbReference type="ARBA" id="ARBA00023242"/>
    </source>
</evidence>
<dbReference type="OrthoDB" id="10264910at2759"/>
<organism evidence="7 8">
    <name type="scientific">Syncephalastrum racemosum</name>
    <name type="common">Filamentous fungus</name>
    <dbReference type="NCBI Taxonomy" id="13706"/>
    <lineage>
        <taxon>Eukaryota</taxon>
        <taxon>Fungi</taxon>
        <taxon>Fungi incertae sedis</taxon>
        <taxon>Mucoromycota</taxon>
        <taxon>Mucoromycotina</taxon>
        <taxon>Mucoromycetes</taxon>
        <taxon>Mucorales</taxon>
        <taxon>Syncephalastraceae</taxon>
        <taxon>Syncephalastrum</taxon>
    </lineage>
</organism>
<dbReference type="InterPro" id="IPR036420">
    <property type="entry name" value="BRCT_dom_sf"/>
</dbReference>
<dbReference type="CDD" id="cd17709">
    <property type="entry name" value="BRCT_pescadillo_like"/>
    <property type="match status" value="1"/>
</dbReference>
<comment type="caution">
    <text evidence="7">The sequence shown here is derived from an EMBL/GenBank/DDBJ whole genome shotgun (WGS) entry which is preliminary data.</text>
</comment>
<dbReference type="GO" id="GO:0000466">
    <property type="term" value="P:maturation of 5.8S rRNA from tricistronic rRNA transcript (SSU-rRNA, 5.8S rRNA, LSU-rRNA)"/>
    <property type="evidence" value="ECO:0007669"/>
    <property type="project" value="UniProtKB-UniRule"/>
</dbReference>
<dbReference type="Pfam" id="PF16589">
    <property type="entry name" value="BRCT_2"/>
    <property type="match status" value="1"/>
</dbReference>
<accession>A0A1X2HWQ0</accession>
<dbReference type="Proteomes" id="UP000242180">
    <property type="component" value="Unassembled WGS sequence"/>
</dbReference>
<evidence type="ECO:0000313" key="8">
    <source>
        <dbReference type="Proteomes" id="UP000242180"/>
    </source>
</evidence>
<proteinExistence type="inferred from homology"/>
<dbReference type="GO" id="GO:0070545">
    <property type="term" value="C:PeBoW complex"/>
    <property type="evidence" value="ECO:0007669"/>
    <property type="project" value="EnsemblFungi"/>
</dbReference>
<dbReference type="Pfam" id="PF06732">
    <property type="entry name" value="Pescadillo_N"/>
    <property type="match status" value="1"/>
</dbReference>
<evidence type="ECO:0000313" key="7">
    <source>
        <dbReference type="EMBL" id="ORZ03518.1"/>
    </source>
</evidence>
<dbReference type="GO" id="GO:0070180">
    <property type="term" value="F:large ribosomal subunit rRNA binding"/>
    <property type="evidence" value="ECO:0007669"/>
    <property type="project" value="EnsemblFungi"/>
</dbReference>
<keyword evidence="1 4" id="KW-0690">Ribosome biogenesis</keyword>
<feature type="region of interest" description="Disordered" evidence="5">
    <location>
        <begin position="411"/>
        <end position="536"/>
    </location>
</feature>
<feature type="compositionally biased region" description="Basic and acidic residues" evidence="5">
    <location>
        <begin position="514"/>
        <end position="526"/>
    </location>
</feature>
<dbReference type="InterPro" id="IPR001357">
    <property type="entry name" value="BRCT_dom"/>
</dbReference>
<evidence type="ECO:0000256" key="1">
    <source>
        <dbReference type="ARBA" id="ARBA00022517"/>
    </source>
</evidence>
<feature type="domain" description="BRCT" evidence="6">
    <location>
        <begin position="310"/>
        <end position="403"/>
    </location>
</feature>
<dbReference type="GO" id="GO:0043021">
    <property type="term" value="F:ribonucleoprotein complex binding"/>
    <property type="evidence" value="ECO:0007669"/>
    <property type="project" value="UniProtKB-UniRule"/>
</dbReference>
<dbReference type="SMART" id="SM00292">
    <property type="entry name" value="BRCT"/>
    <property type="match status" value="1"/>
</dbReference>
<dbReference type="AlphaFoldDB" id="A0A1X2HWQ0"/>
<feature type="compositionally biased region" description="Basic residues" evidence="5">
    <location>
        <begin position="527"/>
        <end position="536"/>
    </location>
</feature>
<dbReference type="GO" id="GO:0005654">
    <property type="term" value="C:nucleoplasm"/>
    <property type="evidence" value="ECO:0007669"/>
    <property type="project" value="UniProtKB-SubCell"/>
</dbReference>
<dbReference type="InterPro" id="IPR010613">
    <property type="entry name" value="PES"/>
</dbReference>
<dbReference type="GO" id="GO:0030687">
    <property type="term" value="C:preribosome, large subunit precursor"/>
    <property type="evidence" value="ECO:0007669"/>
    <property type="project" value="UniProtKB-UniRule"/>
</dbReference>
<evidence type="ECO:0000256" key="4">
    <source>
        <dbReference type="HAMAP-Rule" id="MF_03028"/>
    </source>
</evidence>
<dbReference type="OMA" id="QKVTWIV"/>
<comment type="subunit">
    <text evidence="4">Component of the NOP7 complex, composed of ERB1, NOP7 and YTM1. Within the NOP7 complex ERB1 appears to interact directly with NOP7 and YTM1. The NOP7 complex also associates with the 66S pre-ribosome.</text>
</comment>
<dbReference type="Gene3D" id="3.40.50.10190">
    <property type="entry name" value="BRCT domain"/>
    <property type="match status" value="1"/>
</dbReference>
<feature type="compositionally biased region" description="Basic and acidic residues" evidence="5">
    <location>
        <begin position="469"/>
        <end position="495"/>
    </location>
</feature>
<keyword evidence="3 4" id="KW-0539">Nucleus</keyword>
<gene>
    <name evidence="4" type="primary">NOP7</name>
    <name evidence="7" type="ORF">BCR43DRAFT_483505</name>
</gene>
<evidence type="ECO:0000256" key="2">
    <source>
        <dbReference type="ARBA" id="ARBA00022552"/>
    </source>
</evidence>
<keyword evidence="8" id="KW-1185">Reference proteome</keyword>
<feature type="compositionally biased region" description="Acidic residues" evidence="5">
    <location>
        <begin position="445"/>
        <end position="458"/>
    </location>
</feature>
<protein>
    <recommendedName>
        <fullName evidence="4">Pescadillo homolog</fullName>
    </recommendedName>
    <alternativeName>
        <fullName evidence="4">Nucleolar protein 7 homolog</fullName>
    </alternativeName>
</protein>
<dbReference type="InParanoid" id="A0A1X2HWQ0"/>
<reference evidence="7 8" key="1">
    <citation type="submission" date="2016-07" db="EMBL/GenBank/DDBJ databases">
        <title>Pervasive Adenine N6-methylation of Active Genes in Fungi.</title>
        <authorList>
            <consortium name="DOE Joint Genome Institute"/>
            <person name="Mondo S.J."/>
            <person name="Dannebaum R.O."/>
            <person name="Kuo R.C."/>
            <person name="Labutti K."/>
            <person name="Haridas S."/>
            <person name="Kuo A."/>
            <person name="Salamov A."/>
            <person name="Ahrendt S.R."/>
            <person name="Lipzen A."/>
            <person name="Sullivan W."/>
            <person name="Andreopoulos W.B."/>
            <person name="Clum A."/>
            <person name="Lindquist E."/>
            <person name="Daum C."/>
            <person name="Ramamoorthy G.K."/>
            <person name="Gryganskyi A."/>
            <person name="Culley D."/>
            <person name="Magnuson J.K."/>
            <person name="James T.Y."/>
            <person name="O'Malley M.A."/>
            <person name="Stajich J.E."/>
            <person name="Spatafora J.W."/>
            <person name="Visel A."/>
            <person name="Grigoriev I.V."/>
        </authorList>
    </citation>
    <scope>NUCLEOTIDE SEQUENCE [LARGE SCALE GENOMIC DNA]</scope>
    <source>
        <strain evidence="7 8">NRRL 2496</strain>
    </source>
</reference>
<sequence length="536" mass="62299">MGKIQKKGQKGAAVHYISRAQALKRLQISLADFRRLCILKGVYPRQPKNVKKANKGSTAPTTFYFTKDIQYLTHEPLIEKFRQYKTFARKLSKTLHKQEFSTAKSLDENHRPIYNLDHIVKERYPTFVDALRDLDDALSMLYLFSQMPATTQIKAKVVSECQRLIAEFQTYVMETRSLRKVFFSIKGIYYQAEIKGQTVTWIVPYQFVQTVPTDVDFRVMLTFLEFYTTLMGFVNFRLYSEINQTYPPQLDEEMRQVKLDKSPADMAAERDAAAAAELDEFESAAPDTEENREEADAFRAIQQQTSEVKSLGNLFSNSVVFLSRETPRHALEFMIRSCGGQVSWDETTGAGAPFPETHERITHQVSDRPKIRNRVLNRAYVQPQWVADCINARKLLATKYFEPGQELPPHLSPFVEYKEGDYKPSTGVESEEEEEEEETKNVAQTEEDMDETYQEELEAESKGITFSEYNKETAEKAEKPKKKTAEEIEEEERKQMASVMMNKKTKRLYSSMVKEQERDQKYNEKLQRKKKQLKTK</sequence>
<evidence type="ECO:0000256" key="5">
    <source>
        <dbReference type="SAM" id="MobiDB-lite"/>
    </source>
</evidence>
<keyword evidence="2 4" id="KW-0698">rRNA processing</keyword>
<dbReference type="PANTHER" id="PTHR12221">
    <property type="entry name" value="PESCADILLO - RELATED"/>
    <property type="match status" value="1"/>
</dbReference>
<dbReference type="GO" id="GO:0000463">
    <property type="term" value="P:maturation of LSU-rRNA from tricistronic rRNA transcript (SSU-rRNA, 5.8S rRNA, LSU-rRNA)"/>
    <property type="evidence" value="ECO:0007669"/>
    <property type="project" value="UniProtKB-UniRule"/>
</dbReference>
<feature type="compositionally biased region" description="Acidic residues" evidence="5">
    <location>
        <begin position="429"/>
        <end position="438"/>
    </location>
</feature>
<comment type="similarity">
    <text evidence="4">Belongs to the pescadillo family.</text>
</comment>
<dbReference type="FunCoup" id="A0A1X2HWQ0">
    <property type="interactions" value="872"/>
</dbReference>
<comment type="function">
    <text evidence="4">Component of the NOP7 complex, which is required for maturation of the 25S and 5.8S ribosomal RNAs and formation of the 60S ribosome.</text>
</comment>
<name>A0A1X2HWQ0_SYNRA</name>
<dbReference type="EMBL" id="MCGN01000001">
    <property type="protein sequence ID" value="ORZ03518.1"/>
    <property type="molecule type" value="Genomic_DNA"/>
</dbReference>
<comment type="subcellular location">
    <subcellularLocation>
        <location evidence="4">Nucleus</location>
        <location evidence="4">Nucleolus</location>
    </subcellularLocation>
    <subcellularLocation>
        <location evidence="4">Nucleus</location>
        <location evidence="4">Nucleoplasm</location>
    </subcellularLocation>
</comment>